<evidence type="ECO:0000259" key="1">
    <source>
        <dbReference type="Pfam" id="PF23477"/>
    </source>
</evidence>
<dbReference type="NCBIfam" id="TIGR04272">
    <property type="entry name" value="cxxc_cxxc_Mbark"/>
    <property type="match status" value="1"/>
</dbReference>
<organism evidence="2 3">
    <name type="scientific">Candidatus Komeilibacteria bacterium CG10_big_fil_rev_8_21_14_0_10_41_13</name>
    <dbReference type="NCBI Taxonomy" id="1974476"/>
    <lineage>
        <taxon>Bacteria</taxon>
        <taxon>Candidatus Komeiliibacteriota</taxon>
    </lineage>
</organism>
<protein>
    <recommendedName>
        <fullName evidence="1">CxxC-x17-CxxC domain-containing protein</fullName>
    </recommendedName>
</protein>
<comment type="caution">
    <text evidence="2">The sequence shown here is derived from an EMBL/GenBank/DDBJ whole genome shotgun (WGS) entry which is preliminary data.</text>
</comment>
<dbReference type="Pfam" id="PF23477">
    <property type="entry name" value="zf_Tbcl_2"/>
    <property type="match status" value="1"/>
</dbReference>
<proteinExistence type="predicted"/>
<evidence type="ECO:0000313" key="3">
    <source>
        <dbReference type="Proteomes" id="UP000230543"/>
    </source>
</evidence>
<feature type="domain" description="CxxC-x17-CxxC" evidence="1">
    <location>
        <begin position="10"/>
        <end position="49"/>
    </location>
</feature>
<dbReference type="EMBL" id="PFBO01000122">
    <property type="protein sequence ID" value="PIT90223.1"/>
    <property type="molecule type" value="Genomic_DNA"/>
</dbReference>
<dbReference type="InterPro" id="IPR026363">
    <property type="entry name" value="CxxC-x17-CxxC_dom"/>
</dbReference>
<reference evidence="3" key="1">
    <citation type="submission" date="2017-09" db="EMBL/GenBank/DDBJ databases">
        <title>Depth-based differentiation of microbial function through sediment-hosted aquifers and enrichment of novel symbionts in the deep terrestrial subsurface.</title>
        <authorList>
            <person name="Probst A.J."/>
            <person name="Ladd B."/>
            <person name="Jarett J.K."/>
            <person name="Geller-Mcgrath D.E."/>
            <person name="Sieber C.M.K."/>
            <person name="Emerson J.B."/>
            <person name="Anantharaman K."/>
            <person name="Thomas B.C."/>
            <person name="Malmstrom R."/>
            <person name="Stieglmeier M."/>
            <person name="Klingl A."/>
            <person name="Woyke T."/>
            <person name="Ryan C.M."/>
            <person name="Banfield J.F."/>
        </authorList>
    </citation>
    <scope>NUCLEOTIDE SEQUENCE [LARGE SCALE GENOMIC DNA]</scope>
</reference>
<dbReference type="Proteomes" id="UP000230543">
    <property type="component" value="Unassembled WGS sequence"/>
</dbReference>
<gene>
    <name evidence="2" type="ORF">COU22_03395</name>
</gene>
<dbReference type="AlphaFoldDB" id="A0A2M6WBN8"/>
<accession>A0A2M6WBN8</accession>
<name>A0A2M6WBN8_9BACT</name>
<sequence length="58" mass="6941">MNQGNDFGQRQMHQGSWSCSKCGAEITELPFEPEGDRPLFCRDCHRQRRQDRPNRNRY</sequence>
<evidence type="ECO:0000313" key="2">
    <source>
        <dbReference type="EMBL" id="PIT90223.1"/>
    </source>
</evidence>